<reference evidence="1" key="1">
    <citation type="submission" date="2022-08" db="EMBL/GenBank/DDBJ databases">
        <authorList>
            <consortium name="DOE Joint Genome Institute"/>
            <person name="Min B."/>
            <person name="Riley R."/>
            <person name="Sierra-Patev S."/>
            <person name="Naranjo-Ortiz M."/>
            <person name="Looney B."/>
            <person name="Konkel Z."/>
            <person name="Slot J.C."/>
            <person name="Sakamoto Y."/>
            <person name="Steenwyk J.L."/>
            <person name="Rokas A."/>
            <person name="Carro J."/>
            <person name="Camarero S."/>
            <person name="Ferreira P."/>
            <person name="Molpeceres G."/>
            <person name="Ruiz-Duenas F.J."/>
            <person name="Serrano A."/>
            <person name="Henrissat B."/>
            <person name="Drula E."/>
            <person name="Hughes K.W."/>
            <person name="Mata J.L."/>
            <person name="Ishikawa N.K."/>
            <person name="Vargas-Isla R."/>
            <person name="Ushijima S."/>
            <person name="Smith C.A."/>
            <person name="Ahrendt S."/>
            <person name="Andreopoulos W."/>
            <person name="He G."/>
            <person name="Labutti K."/>
            <person name="Lipzen A."/>
            <person name="Ng V."/>
            <person name="Sandor L."/>
            <person name="Barry K."/>
            <person name="Martinez A.T."/>
            <person name="Xiao Y."/>
            <person name="Gibbons J.G."/>
            <person name="Terashima K."/>
            <person name="Hibbett D.S."/>
            <person name="Grigoriev I.V."/>
        </authorList>
    </citation>
    <scope>NUCLEOTIDE SEQUENCE</scope>
    <source>
        <strain evidence="1">TFB7829</strain>
    </source>
</reference>
<dbReference type="GO" id="GO:0003676">
    <property type="term" value="F:nucleic acid binding"/>
    <property type="evidence" value="ECO:0007669"/>
    <property type="project" value="InterPro"/>
</dbReference>
<comment type="caution">
    <text evidence="1">The sequence shown here is derived from an EMBL/GenBank/DDBJ whole genome shotgun (WGS) entry which is preliminary data.</text>
</comment>
<feature type="non-terminal residue" evidence="1">
    <location>
        <position position="1"/>
    </location>
</feature>
<name>A0AA38PQG9_9AGAR</name>
<dbReference type="AlphaFoldDB" id="A0AA38PQG9"/>
<evidence type="ECO:0000313" key="1">
    <source>
        <dbReference type="EMBL" id="KAJ3979441.1"/>
    </source>
</evidence>
<dbReference type="InterPro" id="IPR036397">
    <property type="entry name" value="RNaseH_sf"/>
</dbReference>
<accession>A0AA38PQG9</accession>
<proteinExistence type="predicted"/>
<dbReference type="PANTHER" id="PTHR35871:SF1">
    <property type="entry name" value="CXC1-LIKE CYSTEINE CLUSTER ASSOCIATED WITH KDZ TRANSPOSASES DOMAIN-CONTAINING PROTEIN"/>
    <property type="match status" value="1"/>
</dbReference>
<dbReference type="PANTHER" id="PTHR35871">
    <property type="entry name" value="EXPRESSED PROTEIN"/>
    <property type="match status" value="1"/>
</dbReference>
<dbReference type="EMBL" id="MU802346">
    <property type="protein sequence ID" value="KAJ3979441.1"/>
    <property type="molecule type" value="Genomic_DNA"/>
</dbReference>
<protein>
    <submittedName>
        <fullName evidence="1">Uncharacterized protein</fullName>
    </submittedName>
</protein>
<dbReference type="Proteomes" id="UP001163850">
    <property type="component" value="Unassembled WGS sequence"/>
</dbReference>
<gene>
    <name evidence="1" type="ORF">F5890DRAFT_1478527</name>
</gene>
<sequence length="591" mass="68495">YHLTYDVVYRSRAVTETRVSENADVEEKMRCQRIVDEMLENLRHGVAPSDTSEEEPVDRALNQLNYKNFPVLRKVMTQLNSKAKDKKIDVVFRARISAMAGTLNLYLDSELSYSWRTASMIVSKSQGHGAYHARVIRQWIHTFISSARLPLHHYHGTKSSILEDEDISLEIQLKLSARAKEGFIKAQDVVEIVASPEIQTRLAAAGIQKRNIKERTARDWLQKFKWRYLKRKNGMYIDGHEREDVVEYRKGFVKRFLTQYNPRMHTWDKVGNETRPSTYVLPTPNGARSCRLILITHDESTFYLNDQQKTHWIHESQKNEPQPKGDGASVMISDFLTSEWGLLKSRNGTREARVVFKAGKNRDGYFDNSDILRQVNLAIDLFEDQAGPYVQGLFLFDNAPSHQKRHPDARSARHMPKNPKLNWVHHKEGLRMRPGVLPNGGIQSVYFPDDHPEYPGWFKGMQQILKERGLYPEKGLNAQCEGFKCHLCDFYPKYHCELNFIEMYWGAAKFHYRNHVTRPSNLQEMEARIVECLDYVPLAQIRRYANRSARFIDGYSKGLSGEEAVWANRKYHGHCVLPPGIVAEVKASLER</sequence>
<evidence type="ECO:0000313" key="2">
    <source>
        <dbReference type="Proteomes" id="UP001163850"/>
    </source>
</evidence>
<organism evidence="1 2">
    <name type="scientific">Lentinula detonsa</name>
    <dbReference type="NCBI Taxonomy" id="2804962"/>
    <lineage>
        <taxon>Eukaryota</taxon>
        <taxon>Fungi</taxon>
        <taxon>Dikarya</taxon>
        <taxon>Basidiomycota</taxon>
        <taxon>Agaricomycotina</taxon>
        <taxon>Agaricomycetes</taxon>
        <taxon>Agaricomycetidae</taxon>
        <taxon>Agaricales</taxon>
        <taxon>Marasmiineae</taxon>
        <taxon>Omphalotaceae</taxon>
        <taxon>Lentinula</taxon>
    </lineage>
</organism>
<dbReference type="Gene3D" id="3.30.420.10">
    <property type="entry name" value="Ribonuclease H-like superfamily/Ribonuclease H"/>
    <property type="match status" value="1"/>
</dbReference>